<organism evidence="2">
    <name type="scientific">Triticum urartu</name>
    <name type="common">Red wild einkorn</name>
    <name type="synonym">Crithodium urartu</name>
    <dbReference type="NCBI Taxonomy" id="4572"/>
    <lineage>
        <taxon>Eukaryota</taxon>
        <taxon>Viridiplantae</taxon>
        <taxon>Streptophyta</taxon>
        <taxon>Embryophyta</taxon>
        <taxon>Tracheophyta</taxon>
        <taxon>Spermatophyta</taxon>
        <taxon>Magnoliopsida</taxon>
        <taxon>Liliopsida</taxon>
        <taxon>Poales</taxon>
        <taxon>Poaceae</taxon>
        <taxon>BOP clade</taxon>
        <taxon>Pooideae</taxon>
        <taxon>Triticodae</taxon>
        <taxon>Triticeae</taxon>
        <taxon>Triticinae</taxon>
        <taxon>Triticum</taxon>
    </lineage>
</organism>
<evidence type="ECO:0000313" key="2">
    <source>
        <dbReference type="EMBL" id="EMS53597.1"/>
    </source>
</evidence>
<evidence type="ECO:0000256" key="1">
    <source>
        <dbReference type="SAM" id="MobiDB-lite"/>
    </source>
</evidence>
<reference evidence="2" key="1">
    <citation type="journal article" date="2013" name="Nature">
        <title>Draft genome of the wheat A-genome progenitor Triticum urartu.</title>
        <authorList>
            <person name="Ling H.Q."/>
            <person name="Zhao S."/>
            <person name="Liu D."/>
            <person name="Wang J."/>
            <person name="Sun H."/>
            <person name="Zhang C."/>
            <person name="Fan H."/>
            <person name="Li D."/>
            <person name="Dong L."/>
            <person name="Tao Y."/>
            <person name="Gao C."/>
            <person name="Wu H."/>
            <person name="Li Y."/>
            <person name="Cui Y."/>
            <person name="Guo X."/>
            <person name="Zheng S."/>
            <person name="Wang B."/>
            <person name="Yu K."/>
            <person name="Liang Q."/>
            <person name="Yang W."/>
            <person name="Lou X."/>
            <person name="Chen J."/>
            <person name="Feng M."/>
            <person name="Jian J."/>
            <person name="Zhang X."/>
            <person name="Luo G."/>
            <person name="Jiang Y."/>
            <person name="Liu J."/>
            <person name="Wang Z."/>
            <person name="Sha Y."/>
            <person name="Zhang B."/>
            <person name="Wu H."/>
            <person name="Tang D."/>
            <person name="Shen Q."/>
            <person name="Xue P."/>
            <person name="Zou S."/>
            <person name="Wang X."/>
            <person name="Liu X."/>
            <person name="Wang F."/>
            <person name="Yang Y."/>
            <person name="An X."/>
            <person name="Dong Z."/>
            <person name="Zhang K."/>
            <person name="Zhang X."/>
            <person name="Luo M.C."/>
            <person name="Dvorak J."/>
            <person name="Tong Y."/>
            <person name="Wang J."/>
            <person name="Yang H."/>
            <person name="Li Z."/>
            <person name="Wang D."/>
            <person name="Zhang A."/>
            <person name="Wang J."/>
        </authorList>
    </citation>
    <scope>NUCLEOTIDE SEQUENCE</scope>
</reference>
<proteinExistence type="predicted"/>
<protein>
    <submittedName>
        <fullName evidence="2">Uncharacterized protein</fullName>
    </submittedName>
</protein>
<name>M7Z119_TRIUA</name>
<accession>M7Z119</accession>
<dbReference type="AlphaFoldDB" id="M7Z119"/>
<dbReference type="EMBL" id="KD192867">
    <property type="protein sequence ID" value="EMS53597.1"/>
    <property type="molecule type" value="Genomic_DNA"/>
</dbReference>
<gene>
    <name evidence="2" type="ORF">TRIUR3_04338</name>
</gene>
<feature type="region of interest" description="Disordered" evidence="1">
    <location>
        <begin position="80"/>
        <end position="99"/>
    </location>
</feature>
<sequence>MAPTGTRFEVEKFTELKTLGYDRQGRSGSLERVIQSNEFGWVGLGGLTGSTWWIIFAKVEFVGVVSNIVYKQPDKRNALLHHHTDAPSPSDGKCDPDEAAPLHQGLPQLCGLDGTTPIHQGLAPWCGHDITAPLHRRLQPEILEQVCRFIGTNVQKEDAQSLAQDKINYNSQQKLLTRKVVFSKASLAFEQDRSIKCLRVNDV</sequence>